<evidence type="ECO:0000313" key="1">
    <source>
        <dbReference type="EMBL" id="GCC24098.1"/>
    </source>
</evidence>
<keyword evidence="2" id="KW-1185">Reference proteome</keyword>
<dbReference type="EMBL" id="BEZZ01000047">
    <property type="protein sequence ID" value="GCC24098.1"/>
    <property type="molecule type" value="Genomic_DNA"/>
</dbReference>
<organism evidence="1 2">
    <name type="scientific">Chiloscyllium punctatum</name>
    <name type="common">Brownbanded bambooshark</name>
    <name type="synonym">Hemiscyllium punctatum</name>
    <dbReference type="NCBI Taxonomy" id="137246"/>
    <lineage>
        <taxon>Eukaryota</taxon>
        <taxon>Metazoa</taxon>
        <taxon>Chordata</taxon>
        <taxon>Craniata</taxon>
        <taxon>Vertebrata</taxon>
        <taxon>Chondrichthyes</taxon>
        <taxon>Elasmobranchii</taxon>
        <taxon>Galeomorphii</taxon>
        <taxon>Galeoidea</taxon>
        <taxon>Orectolobiformes</taxon>
        <taxon>Hemiscylliidae</taxon>
        <taxon>Chiloscyllium</taxon>
    </lineage>
</organism>
<gene>
    <name evidence="1" type="ORF">chiPu_0002498</name>
</gene>
<sequence>MGSTKKLSNVLYKTFQGCHCDLSSARAGVSPYFLSQMLALRTSAFCQDSSDSIGGSEMSSELELSLCSWWRWRQRENDITEPQVSSIFICCSGRRALTSYVLGGIEKDRNVMRTTQKSP</sequence>
<reference evidence="1 2" key="1">
    <citation type="journal article" date="2018" name="Nat. Ecol. Evol.">
        <title>Shark genomes provide insights into elasmobranch evolution and the origin of vertebrates.</title>
        <authorList>
            <person name="Hara Y"/>
            <person name="Yamaguchi K"/>
            <person name="Onimaru K"/>
            <person name="Kadota M"/>
            <person name="Koyanagi M"/>
            <person name="Keeley SD"/>
            <person name="Tatsumi K"/>
            <person name="Tanaka K"/>
            <person name="Motone F"/>
            <person name="Kageyama Y"/>
            <person name="Nozu R"/>
            <person name="Adachi N"/>
            <person name="Nishimura O"/>
            <person name="Nakagawa R"/>
            <person name="Tanegashima C"/>
            <person name="Kiyatake I"/>
            <person name="Matsumoto R"/>
            <person name="Murakumo K"/>
            <person name="Nishida K"/>
            <person name="Terakita A"/>
            <person name="Kuratani S"/>
            <person name="Sato K"/>
            <person name="Hyodo S Kuraku.S."/>
        </authorList>
    </citation>
    <scope>NUCLEOTIDE SEQUENCE [LARGE SCALE GENOMIC DNA]</scope>
</reference>
<dbReference type="AlphaFoldDB" id="A0A401S144"/>
<dbReference type="Proteomes" id="UP000287033">
    <property type="component" value="Unassembled WGS sequence"/>
</dbReference>
<evidence type="ECO:0000313" key="2">
    <source>
        <dbReference type="Proteomes" id="UP000287033"/>
    </source>
</evidence>
<proteinExistence type="predicted"/>
<protein>
    <submittedName>
        <fullName evidence="1">Uncharacterized protein</fullName>
    </submittedName>
</protein>
<accession>A0A401S144</accession>
<comment type="caution">
    <text evidence="1">The sequence shown here is derived from an EMBL/GenBank/DDBJ whole genome shotgun (WGS) entry which is preliminary data.</text>
</comment>
<name>A0A401S144_CHIPU</name>